<sequence>MLLGNASVQPTRTDCLGRTALFLASRMGHHKWLRCLLTIKPVIAVRVLQAPRPLPIDRIAGYELHLRMILGEGMGVFNLSAVLIIMTGLRRTPCSWNI</sequence>
<dbReference type="AlphaFoldDB" id="A0A9P8XSP5"/>
<gene>
    <name evidence="1" type="ORF">B0I36DRAFT_336379</name>
</gene>
<dbReference type="OrthoDB" id="426293at2759"/>
<comment type="caution">
    <text evidence="1">The sequence shown here is derived from an EMBL/GenBank/DDBJ whole genome shotgun (WGS) entry which is preliminary data.</text>
</comment>
<protein>
    <recommendedName>
        <fullName evidence="3">Ankyrin repeat-containing domain protein</fullName>
    </recommendedName>
</protein>
<keyword evidence="2" id="KW-1185">Reference proteome</keyword>
<reference evidence="1" key="1">
    <citation type="journal article" date="2021" name="Nat. Commun.">
        <title>Genetic determinants of endophytism in the Arabidopsis root mycobiome.</title>
        <authorList>
            <person name="Mesny F."/>
            <person name="Miyauchi S."/>
            <person name="Thiergart T."/>
            <person name="Pickel B."/>
            <person name="Atanasova L."/>
            <person name="Karlsson M."/>
            <person name="Huettel B."/>
            <person name="Barry K.W."/>
            <person name="Haridas S."/>
            <person name="Chen C."/>
            <person name="Bauer D."/>
            <person name="Andreopoulos W."/>
            <person name="Pangilinan J."/>
            <person name="LaButti K."/>
            <person name="Riley R."/>
            <person name="Lipzen A."/>
            <person name="Clum A."/>
            <person name="Drula E."/>
            <person name="Henrissat B."/>
            <person name="Kohler A."/>
            <person name="Grigoriev I.V."/>
            <person name="Martin F.M."/>
            <person name="Hacquard S."/>
        </authorList>
    </citation>
    <scope>NUCLEOTIDE SEQUENCE</scope>
    <source>
        <strain evidence="1">MPI-CAGE-CH-0230</strain>
    </source>
</reference>
<evidence type="ECO:0000313" key="2">
    <source>
        <dbReference type="Proteomes" id="UP000756346"/>
    </source>
</evidence>
<dbReference type="Proteomes" id="UP000756346">
    <property type="component" value="Unassembled WGS sequence"/>
</dbReference>
<evidence type="ECO:0008006" key="3">
    <source>
        <dbReference type="Google" id="ProtNLM"/>
    </source>
</evidence>
<proteinExistence type="predicted"/>
<dbReference type="EMBL" id="JAGTJQ010000012">
    <property type="protein sequence ID" value="KAH7016020.1"/>
    <property type="molecule type" value="Genomic_DNA"/>
</dbReference>
<dbReference type="RefSeq" id="XP_046005644.1">
    <property type="nucleotide sequence ID" value="XM_046155593.1"/>
</dbReference>
<name>A0A9P8XSP5_9PEZI</name>
<dbReference type="GeneID" id="70185139"/>
<accession>A0A9P8XSP5</accession>
<organism evidence="1 2">
    <name type="scientific">Microdochium trichocladiopsis</name>
    <dbReference type="NCBI Taxonomy" id="1682393"/>
    <lineage>
        <taxon>Eukaryota</taxon>
        <taxon>Fungi</taxon>
        <taxon>Dikarya</taxon>
        <taxon>Ascomycota</taxon>
        <taxon>Pezizomycotina</taxon>
        <taxon>Sordariomycetes</taxon>
        <taxon>Xylariomycetidae</taxon>
        <taxon>Xylariales</taxon>
        <taxon>Microdochiaceae</taxon>
        <taxon>Microdochium</taxon>
    </lineage>
</organism>
<evidence type="ECO:0000313" key="1">
    <source>
        <dbReference type="EMBL" id="KAH7016020.1"/>
    </source>
</evidence>